<keyword evidence="7" id="KW-1185">Reference proteome</keyword>
<organism evidence="6 7">
    <name type="scientific">Rufibacter tibetensis</name>
    <dbReference type="NCBI Taxonomy" id="512763"/>
    <lineage>
        <taxon>Bacteria</taxon>
        <taxon>Pseudomonadati</taxon>
        <taxon>Bacteroidota</taxon>
        <taxon>Cytophagia</taxon>
        <taxon>Cytophagales</taxon>
        <taxon>Hymenobacteraceae</taxon>
        <taxon>Rufibacter</taxon>
    </lineage>
</organism>
<feature type="domain" description="Outer membrane protein beta-barrel" evidence="5">
    <location>
        <begin position="399"/>
        <end position="801"/>
    </location>
</feature>
<dbReference type="SUPFAM" id="SSF49464">
    <property type="entry name" value="Carboxypeptidase regulatory domain-like"/>
    <property type="match status" value="1"/>
</dbReference>
<dbReference type="InterPro" id="IPR008969">
    <property type="entry name" value="CarboxyPept-like_regulatory"/>
</dbReference>
<evidence type="ECO:0000313" key="7">
    <source>
        <dbReference type="Proteomes" id="UP000061382"/>
    </source>
</evidence>
<dbReference type="Gene3D" id="2.60.40.1120">
    <property type="entry name" value="Carboxypeptidase-like, regulatory domain"/>
    <property type="match status" value="1"/>
</dbReference>
<dbReference type="PANTHER" id="PTHR40980:SF4">
    <property type="entry name" value="TONB-DEPENDENT RECEPTOR-LIKE BETA-BARREL DOMAIN-CONTAINING PROTEIN"/>
    <property type="match status" value="1"/>
</dbReference>
<sequence>MKKRALFLLGLLCLCLYFSEEGKAQTAPPAAAPVPKTSGTISGTLLDSLTGKSIEYATVALLQKGSNASVGGTLTNAQGQFSFQNLGFGDYLLSFSFIGYASKTSPVLSLTEANPEVRVGTFRLPQATTKLKEVKVTGLRPIITQEADKMVVSIEGTALAAGRTAFDVLAKSPGVFVDPDGNIQLNGRAGVTVMLDGKLTYLSTSDLKNLLQSMSAENIKNIEIITNPSAKYDAEGVSGILNINLKKNELRGMNGSAFVTSTYNFRQLAATVGTNVNYKAGKWNSFASVEYQRRANNRDGTFTRVFYTPENTIYFDQEAYGKSKNLGPPVVRLGTDYSINEKHSVGGMVYFNQNKRWEDFNTGTFIGNQPNNPEQYITANNYIVNTFTNFTTNLHYVAKLDTVGTTLSADADFVKISNLGYSNFYNYFGKVGAEQPTTQDFLYADSENGFDIYSGKVDFAKKFARLGKLELGAKASRVVSDNDSRFFFNNEGLVLDPNRTNHFLYSENIFAAYVNWNNKFGERYTVQVGLRAEETQSRGEQLTTGQVTDRDYLNFFPSIFVQQKVSDNYDVSYSYSRRIQRPNYGNLNPFVQYRDPYTYWTGNPYLRPQYTNAFGITQTFRKDYRLVFNYQYLQDVISELPFLDVEKATTIYTVGNVDNSQNFSLAAIAPIKIMKKWDTNNTATVSYNEFRMMVDNVQEVNSQVLYTLQTNHNILLPFDITMEVNGVARSAGVSGLYRIAPMWWVHAGFRKSFLNKKLDLNVNVNDIFRTYRLRFDARLGRNINDFDQYFYMRSVGVTLRYNFSTGQKFDPKRRTNSLEELNRT</sequence>
<dbReference type="PATRIC" id="fig|512763.3.peg.4339"/>
<evidence type="ECO:0000259" key="5">
    <source>
        <dbReference type="Pfam" id="PF14905"/>
    </source>
</evidence>
<proteinExistence type="predicted"/>
<dbReference type="InterPro" id="IPR037066">
    <property type="entry name" value="Plug_dom_sf"/>
</dbReference>
<evidence type="ECO:0000256" key="2">
    <source>
        <dbReference type="ARBA" id="ARBA00023136"/>
    </source>
</evidence>
<evidence type="ECO:0000313" key="6">
    <source>
        <dbReference type="EMBL" id="ALJ00811.1"/>
    </source>
</evidence>
<evidence type="ECO:0000256" key="3">
    <source>
        <dbReference type="ARBA" id="ARBA00023237"/>
    </source>
</evidence>
<dbReference type="PANTHER" id="PTHR40980">
    <property type="entry name" value="PLUG DOMAIN-CONTAINING PROTEIN"/>
    <property type="match status" value="1"/>
</dbReference>
<dbReference type="KEGG" id="rti:DC20_19760"/>
<dbReference type="Pfam" id="PF13620">
    <property type="entry name" value="CarboxypepD_reg"/>
    <property type="match status" value="1"/>
</dbReference>
<feature type="signal peptide" evidence="4">
    <location>
        <begin position="1"/>
        <end position="24"/>
    </location>
</feature>
<dbReference type="AlphaFoldDB" id="A0A0P0C707"/>
<dbReference type="Pfam" id="PF14905">
    <property type="entry name" value="OMP_b-brl_3"/>
    <property type="match status" value="1"/>
</dbReference>
<feature type="chain" id="PRO_5006042447" evidence="4">
    <location>
        <begin position="25"/>
        <end position="824"/>
    </location>
</feature>
<keyword evidence="3" id="KW-0998">Cell outer membrane</keyword>
<dbReference type="OrthoDB" id="905812at2"/>
<evidence type="ECO:0000256" key="1">
    <source>
        <dbReference type="ARBA" id="ARBA00004442"/>
    </source>
</evidence>
<gene>
    <name evidence="6" type="ORF">DC20_19760</name>
</gene>
<keyword evidence="4" id="KW-0732">Signal</keyword>
<comment type="subcellular location">
    <subcellularLocation>
        <location evidence="1">Cell outer membrane</location>
    </subcellularLocation>
</comment>
<protein>
    <submittedName>
        <fullName evidence="6">TonB-dependent receptor</fullName>
    </submittedName>
</protein>
<evidence type="ECO:0000256" key="4">
    <source>
        <dbReference type="SAM" id="SignalP"/>
    </source>
</evidence>
<keyword evidence="2" id="KW-0472">Membrane</keyword>
<dbReference type="Gene3D" id="2.40.170.20">
    <property type="entry name" value="TonB-dependent receptor, beta-barrel domain"/>
    <property type="match status" value="1"/>
</dbReference>
<dbReference type="EMBL" id="CP012643">
    <property type="protein sequence ID" value="ALJ00811.1"/>
    <property type="molecule type" value="Genomic_DNA"/>
</dbReference>
<dbReference type="InterPro" id="IPR041700">
    <property type="entry name" value="OMP_b-brl_3"/>
</dbReference>
<accession>A0A0P0C707</accession>
<dbReference type="STRING" id="512763.DC20_19760"/>
<dbReference type="SUPFAM" id="SSF56935">
    <property type="entry name" value="Porins"/>
    <property type="match status" value="1"/>
</dbReference>
<keyword evidence="6" id="KW-0675">Receptor</keyword>
<dbReference type="RefSeq" id="WP_062545424.1">
    <property type="nucleotide sequence ID" value="NZ_CP012643.1"/>
</dbReference>
<dbReference type="GO" id="GO:0009279">
    <property type="term" value="C:cell outer membrane"/>
    <property type="evidence" value="ECO:0007669"/>
    <property type="project" value="UniProtKB-SubCell"/>
</dbReference>
<dbReference type="Gene3D" id="2.170.130.10">
    <property type="entry name" value="TonB-dependent receptor, plug domain"/>
    <property type="match status" value="1"/>
</dbReference>
<reference evidence="6 7" key="1">
    <citation type="submission" date="2015-08" db="EMBL/GenBank/DDBJ databases">
        <title>Complete genome sequence of Rufibacter tibetensis strain 1351t, a radiation-resistant bacterium from tibet plateau.</title>
        <authorList>
            <person name="Dai J."/>
        </authorList>
    </citation>
    <scope>NUCLEOTIDE SEQUENCE [LARGE SCALE GENOMIC DNA]</scope>
    <source>
        <strain evidence="6 7">1351</strain>
    </source>
</reference>
<dbReference type="InterPro" id="IPR036942">
    <property type="entry name" value="Beta-barrel_TonB_sf"/>
</dbReference>
<dbReference type="Proteomes" id="UP000061382">
    <property type="component" value="Chromosome"/>
</dbReference>
<name>A0A0P0C707_9BACT</name>